<comment type="caution">
    <text evidence="2">The sequence shown here is derived from an EMBL/GenBank/DDBJ whole genome shotgun (WGS) entry which is preliminary data.</text>
</comment>
<dbReference type="OrthoDB" id="9786803at2"/>
<dbReference type="SUPFAM" id="SSF52540">
    <property type="entry name" value="P-loop containing nucleoside triphosphate hydrolases"/>
    <property type="match status" value="1"/>
</dbReference>
<dbReference type="NCBIfam" id="TIGR00176">
    <property type="entry name" value="mobB"/>
    <property type="match status" value="1"/>
</dbReference>
<evidence type="ECO:0000313" key="2">
    <source>
        <dbReference type="EMBL" id="KPU43374.1"/>
    </source>
</evidence>
<proteinExistence type="predicted"/>
<feature type="domain" description="Molybdopterin-guanine dinucleotide biosynthesis protein B (MobB)" evidence="1">
    <location>
        <begin position="5"/>
        <end position="132"/>
    </location>
</feature>
<dbReference type="PANTHER" id="PTHR40072:SF1">
    <property type="entry name" value="MOLYBDOPTERIN-GUANINE DINUCLEOTIDE BIOSYNTHESIS ADAPTER PROTEIN"/>
    <property type="match status" value="1"/>
</dbReference>
<dbReference type="InterPro" id="IPR004435">
    <property type="entry name" value="MobB_dom"/>
</dbReference>
<keyword evidence="3" id="KW-1185">Reference proteome</keyword>
<organism evidence="2 3">
    <name type="scientific">Oxobacter pfennigii</name>
    <dbReference type="NCBI Taxonomy" id="36849"/>
    <lineage>
        <taxon>Bacteria</taxon>
        <taxon>Bacillati</taxon>
        <taxon>Bacillota</taxon>
        <taxon>Clostridia</taxon>
        <taxon>Eubacteriales</taxon>
        <taxon>Clostridiaceae</taxon>
        <taxon>Oxobacter</taxon>
    </lineage>
</organism>
<dbReference type="InterPro" id="IPR052539">
    <property type="entry name" value="MGD_biosynthesis_adapter"/>
</dbReference>
<dbReference type="STRING" id="36849.OXPF_28150"/>
<accession>A0A0P8YUJ7</accession>
<dbReference type="InterPro" id="IPR027417">
    <property type="entry name" value="P-loop_NTPase"/>
</dbReference>
<dbReference type="Proteomes" id="UP000050326">
    <property type="component" value="Unassembled WGS sequence"/>
</dbReference>
<sequence>MAPAVSFVGWSNSGKTTFISKVIRELKSREISVAVVKNTCHDIETDIPGKDTWNFAQAGADTVILNGPGIYVCQEKVSRRKDISTILKDITGVDIIILEGAADPNIPKVEIWRKSLGEKNRFPAEDLIALVAEGHPEKGYEKLPLFKHNEIGEFTDFLLYSAGLAKRPYKKKFRDNLSFIPLLGKISLKFK</sequence>
<dbReference type="RefSeq" id="WP_054875824.1">
    <property type="nucleotide sequence ID" value="NZ_LKET01000039.1"/>
</dbReference>
<dbReference type="CDD" id="cd03116">
    <property type="entry name" value="MobB"/>
    <property type="match status" value="1"/>
</dbReference>
<dbReference type="EMBL" id="LKET01000039">
    <property type="protein sequence ID" value="KPU43374.1"/>
    <property type="molecule type" value="Genomic_DNA"/>
</dbReference>
<dbReference type="GO" id="GO:0006777">
    <property type="term" value="P:Mo-molybdopterin cofactor biosynthetic process"/>
    <property type="evidence" value="ECO:0007669"/>
    <property type="project" value="InterPro"/>
</dbReference>
<evidence type="ECO:0000313" key="3">
    <source>
        <dbReference type="Proteomes" id="UP000050326"/>
    </source>
</evidence>
<reference evidence="2 3" key="1">
    <citation type="submission" date="2015-09" db="EMBL/GenBank/DDBJ databases">
        <title>Genome sequence of Oxobacter pfennigii DSM 3222.</title>
        <authorList>
            <person name="Poehlein A."/>
            <person name="Bengelsdorf F.R."/>
            <person name="Schiel-Bengelsdorf B."/>
            <person name="Duerre P."/>
            <person name="Daniel R."/>
        </authorList>
    </citation>
    <scope>NUCLEOTIDE SEQUENCE [LARGE SCALE GENOMIC DNA]</scope>
    <source>
        <strain evidence="2 3">DSM 3222</strain>
    </source>
</reference>
<dbReference type="AlphaFoldDB" id="A0A0P8YUJ7"/>
<protein>
    <submittedName>
        <fullName evidence="2">Molybdopterin-guanine dinucleotide biosynthesis adapter protein</fullName>
    </submittedName>
</protein>
<dbReference type="Gene3D" id="3.40.50.300">
    <property type="entry name" value="P-loop containing nucleotide triphosphate hydrolases"/>
    <property type="match status" value="1"/>
</dbReference>
<gene>
    <name evidence="2" type="primary">mobB</name>
    <name evidence="2" type="ORF">OXPF_28150</name>
</gene>
<dbReference type="Pfam" id="PF03205">
    <property type="entry name" value="MobB"/>
    <property type="match status" value="1"/>
</dbReference>
<dbReference type="GO" id="GO:0005525">
    <property type="term" value="F:GTP binding"/>
    <property type="evidence" value="ECO:0007669"/>
    <property type="project" value="InterPro"/>
</dbReference>
<evidence type="ECO:0000259" key="1">
    <source>
        <dbReference type="Pfam" id="PF03205"/>
    </source>
</evidence>
<dbReference type="PANTHER" id="PTHR40072">
    <property type="entry name" value="MOLYBDOPTERIN-GUANINE DINUCLEOTIDE BIOSYNTHESIS ADAPTER PROTEIN-RELATED"/>
    <property type="match status" value="1"/>
</dbReference>
<name>A0A0P8YUJ7_9CLOT</name>